<keyword evidence="9 18" id="KW-0378">Hydrolase</keyword>
<keyword evidence="11 17" id="KW-0460">Magnesium</keyword>
<keyword evidence="13 17" id="KW-0464">Manganese</keyword>
<evidence type="ECO:0000256" key="7">
    <source>
        <dbReference type="ARBA" id="ARBA00022722"/>
    </source>
</evidence>
<dbReference type="PANTHER" id="PTHR30231">
    <property type="entry name" value="DNA POLYMERASE III SUBUNIT EPSILON"/>
    <property type="match status" value="1"/>
</dbReference>
<dbReference type="eggNOG" id="COG0847">
    <property type="taxonomic scope" value="Bacteria"/>
</dbReference>
<dbReference type="NCBIfam" id="NF004316">
    <property type="entry name" value="PRK05711.1"/>
    <property type="match status" value="1"/>
</dbReference>
<feature type="binding site" evidence="17">
    <location>
        <position position="7"/>
    </location>
    <ligand>
        <name>a divalent metal cation</name>
        <dbReference type="ChEBI" id="CHEBI:60240"/>
        <label>1</label>
        <note>catalytic</note>
    </ligand>
</feature>
<keyword evidence="10 18" id="KW-0269">Exonuclease</keyword>
<feature type="binding site" evidence="16">
    <location>
        <position position="163"/>
    </location>
    <ligand>
        <name>substrate</name>
    </ligand>
</feature>
<proteinExistence type="predicted"/>
<dbReference type="Gene3D" id="3.30.420.10">
    <property type="entry name" value="Ribonuclease H-like superfamily/Ribonuclease H"/>
    <property type="match status" value="1"/>
</dbReference>
<dbReference type="GO" id="GO:0005829">
    <property type="term" value="C:cytosol"/>
    <property type="evidence" value="ECO:0007669"/>
    <property type="project" value="TreeGrafter"/>
</dbReference>
<dbReference type="EC" id="2.7.7.7" evidence="2 18"/>
<evidence type="ECO:0000256" key="10">
    <source>
        <dbReference type="ARBA" id="ARBA00022839"/>
    </source>
</evidence>
<dbReference type="NCBIfam" id="TIGR00573">
    <property type="entry name" value="dnaq"/>
    <property type="match status" value="1"/>
</dbReference>
<feature type="domain" description="Exonuclease" evidence="19">
    <location>
        <begin position="2"/>
        <end position="180"/>
    </location>
</feature>
<keyword evidence="6 18" id="KW-0235">DNA replication</keyword>
<accession>W1NBY1</accession>
<organism evidence="20 21">
    <name type="scientific">Halomonas huangheensis</name>
    <dbReference type="NCBI Taxonomy" id="1178482"/>
    <lineage>
        <taxon>Bacteria</taxon>
        <taxon>Pseudomonadati</taxon>
        <taxon>Pseudomonadota</taxon>
        <taxon>Gammaproteobacteria</taxon>
        <taxon>Oceanospirillales</taxon>
        <taxon>Halomonadaceae</taxon>
        <taxon>Halomonas</taxon>
    </lineage>
</organism>
<evidence type="ECO:0000256" key="13">
    <source>
        <dbReference type="ARBA" id="ARBA00023211"/>
    </source>
</evidence>
<evidence type="ECO:0000256" key="14">
    <source>
        <dbReference type="ARBA" id="ARBA00049244"/>
    </source>
</evidence>
<feature type="binding site" evidence="17">
    <location>
        <position position="163"/>
    </location>
    <ligand>
        <name>a divalent metal cation</name>
        <dbReference type="ChEBI" id="CHEBI:60240"/>
        <label>1</label>
        <note>catalytic</note>
    </ligand>
</feature>
<feature type="binding site" evidence="16">
    <location>
        <position position="9"/>
    </location>
    <ligand>
        <name>substrate</name>
    </ligand>
</feature>
<evidence type="ECO:0000256" key="2">
    <source>
        <dbReference type="ARBA" id="ARBA00012417"/>
    </source>
</evidence>
<evidence type="ECO:0000256" key="11">
    <source>
        <dbReference type="ARBA" id="ARBA00022842"/>
    </source>
</evidence>
<comment type="cofactor">
    <cofactor evidence="1 18">
        <name>Mn(2+)</name>
        <dbReference type="ChEBI" id="CHEBI:29035"/>
    </cofactor>
</comment>
<evidence type="ECO:0000313" key="20">
    <source>
        <dbReference type="EMBL" id="ERL52988.1"/>
    </source>
</evidence>
<evidence type="ECO:0000256" key="18">
    <source>
        <dbReference type="RuleBase" id="RU364087"/>
    </source>
</evidence>
<feature type="binding site" evidence="16">
    <location>
        <position position="52"/>
    </location>
    <ligand>
        <name>substrate</name>
    </ligand>
</feature>
<feature type="binding site" evidence="17">
    <location>
        <position position="9"/>
    </location>
    <ligand>
        <name>a divalent metal cation</name>
        <dbReference type="ChEBI" id="CHEBI:60240"/>
        <label>1</label>
        <note>catalytic</note>
    </ligand>
</feature>
<sequence>MRQIVLDTETTGIETREGHRLIEIGAVEVINRRLTGNSYHQYINPEREIDAEAVSIHGITNERVANEPVFGQVAKEFWDFIRGAELVIHNAPFDVGFIDHEFKMLREADPSLDFGPVSEHCRVLDTLVMARGMHPGQRNSLDALCKRYDIDNGHRVLHGALLDAEILSDVYLAMTGGQTALTLDSGNDDKAAENEHGEFAVRRLSLEPGRLKVLHPTESEMGAHLAKLAKVRDKAGTCLWDQLGSPVGQTGDQGQG</sequence>
<evidence type="ECO:0000256" key="12">
    <source>
        <dbReference type="ARBA" id="ARBA00022932"/>
    </source>
</evidence>
<keyword evidence="12 18" id="KW-0239">DNA-directed DNA polymerase</keyword>
<dbReference type="Pfam" id="PF00929">
    <property type="entry name" value="RNase_T"/>
    <property type="match status" value="1"/>
</dbReference>
<evidence type="ECO:0000256" key="6">
    <source>
        <dbReference type="ARBA" id="ARBA00022705"/>
    </source>
</evidence>
<dbReference type="EMBL" id="AVBC01000014">
    <property type="protein sequence ID" value="ERL52988.1"/>
    <property type="molecule type" value="Genomic_DNA"/>
</dbReference>
<evidence type="ECO:0000256" key="4">
    <source>
        <dbReference type="ARBA" id="ARBA00022679"/>
    </source>
</evidence>
<dbReference type="STRING" id="1178482.AR456_09650"/>
<comment type="catalytic activity">
    <reaction evidence="14 18">
        <text>DNA(n) + a 2'-deoxyribonucleoside 5'-triphosphate = DNA(n+1) + diphosphate</text>
        <dbReference type="Rhea" id="RHEA:22508"/>
        <dbReference type="Rhea" id="RHEA-COMP:17339"/>
        <dbReference type="Rhea" id="RHEA-COMP:17340"/>
        <dbReference type="ChEBI" id="CHEBI:33019"/>
        <dbReference type="ChEBI" id="CHEBI:61560"/>
        <dbReference type="ChEBI" id="CHEBI:173112"/>
        <dbReference type="EC" id="2.7.7.7"/>
    </reaction>
</comment>
<evidence type="ECO:0000256" key="9">
    <source>
        <dbReference type="ARBA" id="ARBA00022801"/>
    </source>
</evidence>
<evidence type="ECO:0000256" key="15">
    <source>
        <dbReference type="PIRSR" id="PIRSR606309-1"/>
    </source>
</evidence>
<dbReference type="InterPro" id="IPR006054">
    <property type="entry name" value="DnaQ"/>
</dbReference>
<keyword evidence="4 18" id="KW-0808">Transferase</keyword>
<gene>
    <name evidence="18" type="primary">dnaQ</name>
    <name evidence="20" type="ORF">BJB45_17055</name>
</gene>
<evidence type="ECO:0000256" key="1">
    <source>
        <dbReference type="ARBA" id="ARBA00001936"/>
    </source>
</evidence>
<dbReference type="InterPro" id="IPR012337">
    <property type="entry name" value="RNaseH-like_sf"/>
</dbReference>
<keyword evidence="5 18" id="KW-0548">Nucleotidyltransferase</keyword>
<evidence type="ECO:0000256" key="16">
    <source>
        <dbReference type="PIRSR" id="PIRSR606309-2"/>
    </source>
</evidence>
<comment type="function">
    <text evidence="18">DNA polymerase III is a complex, multichain enzyme responsible for most of the replicative synthesis in bacteria. The epsilon subunit contain the editing function and is a proofreading 3'-5' exonuclease.</text>
</comment>
<evidence type="ECO:0000256" key="5">
    <source>
        <dbReference type="ARBA" id="ARBA00022695"/>
    </source>
</evidence>
<evidence type="ECO:0000256" key="3">
    <source>
        <dbReference type="ARBA" id="ARBA00020352"/>
    </source>
</evidence>
<dbReference type="OrthoDB" id="9804290at2"/>
<dbReference type="PATRIC" id="fig|1178482.3.peg.674"/>
<keyword evidence="8 17" id="KW-0479">Metal-binding</keyword>
<dbReference type="InterPro" id="IPR013520">
    <property type="entry name" value="Ribonucl_H"/>
</dbReference>
<dbReference type="InterPro" id="IPR036397">
    <property type="entry name" value="RNaseH_sf"/>
</dbReference>
<dbReference type="CDD" id="cd06131">
    <property type="entry name" value="DNA_pol_III_epsilon_Ecoli_like"/>
    <property type="match status" value="1"/>
</dbReference>
<dbReference type="GO" id="GO:0046872">
    <property type="term" value="F:metal ion binding"/>
    <property type="evidence" value="ECO:0007669"/>
    <property type="project" value="UniProtKB-KW"/>
</dbReference>
<protein>
    <recommendedName>
        <fullName evidence="3 18">DNA polymerase III subunit epsilon</fullName>
        <ecNumber evidence="2 18">2.7.7.7</ecNumber>
    </recommendedName>
</protein>
<evidence type="ECO:0000313" key="21">
    <source>
        <dbReference type="Proteomes" id="UP000019113"/>
    </source>
</evidence>
<dbReference type="RefSeq" id="WP_021817616.1">
    <property type="nucleotide sequence ID" value="NZ_AVBC01000014.1"/>
</dbReference>
<dbReference type="NCBIfam" id="TIGR01406">
    <property type="entry name" value="dnaQ_proteo"/>
    <property type="match status" value="1"/>
</dbReference>
<dbReference type="SUPFAM" id="SSF53098">
    <property type="entry name" value="Ribonuclease H-like"/>
    <property type="match status" value="1"/>
</dbReference>
<comment type="subunit">
    <text evidence="18">DNA polymerase III contains a core (composed of alpha, epsilon and theta chains) that associates with a tau subunit. This core dimerizes to form the POLIII' complex. PolIII' associates with the gamma complex (composed of gamma, delta, delta', psi and chi chains) and with the beta chain to form the complete DNA polymerase III complex.</text>
</comment>
<comment type="cofactor">
    <cofactor evidence="17">
        <name>Mg(2+)</name>
        <dbReference type="ChEBI" id="CHEBI:18420"/>
    </cofactor>
    <cofactor evidence="17">
        <name>Mn(2+)</name>
        <dbReference type="ChEBI" id="CHEBI:29035"/>
    </cofactor>
    <text evidence="17">Binds 2 divalent metal cations. Magnesium or manganese.</text>
</comment>
<evidence type="ECO:0000256" key="8">
    <source>
        <dbReference type="ARBA" id="ARBA00022723"/>
    </source>
</evidence>
<evidence type="ECO:0000256" key="17">
    <source>
        <dbReference type="PIRSR" id="PIRSR606309-3"/>
    </source>
</evidence>
<reference evidence="20 21" key="1">
    <citation type="submission" date="2013-08" db="EMBL/GenBank/DDBJ databases">
        <title>draft genome of Halomonas huanghegensis, strain BJGMM-B45T.</title>
        <authorList>
            <person name="Miao C."/>
            <person name="Wan Y."/>
            <person name="Jin W."/>
        </authorList>
    </citation>
    <scope>NUCLEOTIDE SEQUENCE [LARGE SCALE GENOMIC DNA]</scope>
    <source>
        <strain evidence="20 21">BJGMM-B45</strain>
    </source>
</reference>
<dbReference type="AlphaFoldDB" id="W1NBY1"/>
<dbReference type="PANTHER" id="PTHR30231:SF41">
    <property type="entry name" value="DNA POLYMERASE III SUBUNIT EPSILON"/>
    <property type="match status" value="1"/>
</dbReference>
<dbReference type="Proteomes" id="UP000019113">
    <property type="component" value="Unassembled WGS sequence"/>
</dbReference>
<keyword evidence="7 18" id="KW-0540">Nuclease</keyword>
<dbReference type="InterPro" id="IPR006309">
    <property type="entry name" value="DnaQ_proteo"/>
</dbReference>
<comment type="caution">
    <text evidence="20">The sequence shown here is derived from an EMBL/GenBank/DDBJ whole genome shotgun (WGS) entry which is preliminary data.</text>
</comment>
<dbReference type="SMART" id="SM00479">
    <property type="entry name" value="EXOIII"/>
    <property type="match status" value="1"/>
</dbReference>
<dbReference type="GO" id="GO:0003677">
    <property type="term" value="F:DNA binding"/>
    <property type="evidence" value="ECO:0007669"/>
    <property type="project" value="InterPro"/>
</dbReference>
<dbReference type="GO" id="GO:0003887">
    <property type="term" value="F:DNA-directed DNA polymerase activity"/>
    <property type="evidence" value="ECO:0007669"/>
    <property type="project" value="UniProtKB-KW"/>
</dbReference>
<dbReference type="GO" id="GO:0008408">
    <property type="term" value="F:3'-5' exonuclease activity"/>
    <property type="evidence" value="ECO:0007669"/>
    <property type="project" value="TreeGrafter"/>
</dbReference>
<dbReference type="FunFam" id="3.30.420.10:FF:000012">
    <property type="entry name" value="DNA polymerase III subunit epsilon"/>
    <property type="match status" value="1"/>
</dbReference>
<feature type="binding site" evidence="16">
    <location>
        <position position="7"/>
    </location>
    <ligand>
        <name>substrate</name>
    </ligand>
</feature>
<dbReference type="GO" id="GO:0045004">
    <property type="term" value="P:DNA replication proofreading"/>
    <property type="evidence" value="ECO:0007669"/>
    <property type="project" value="TreeGrafter"/>
</dbReference>
<keyword evidence="21" id="KW-1185">Reference proteome</keyword>
<dbReference type="KEGG" id="hhu:AR456_09650"/>
<evidence type="ECO:0000259" key="19">
    <source>
        <dbReference type="SMART" id="SM00479"/>
    </source>
</evidence>
<feature type="active site" description="Proton acceptor" evidence="15">
    <location>
        <position position="158"/>
    </location>
</feature>
<name>W1NBY1_9GAMM</name>
<feature type="binding site" evidence="16">
    <location>
        <position position="57"/>
    </location>
    <ligand>
        <name>substrate</name>
    </ligand>
</feature>